<proteinExistence type="predicted"/>
<evidence type="ECO:0000313" key="1">
    <source>
        <dbReference type="EMBL" id="VDP21472.1"/>
    </source>
</evidence>
<organism evidence="1 2">
    <name type="scientific">Schistosoma margrebowiei</name>
    <dbReference type="NCBI Taxonomy" id="48269"/>
    <lineage>
        <taxon>Eukaryota</taxon>
        <taxon>Metazoa</taxon>
        <taxon>Spiralia</taxon>
        <taxon>Lophotrochozoa</taxon>
        <taxon>Platyhelminthes</taxon>
        <taxon>Trematoda</taxon>
        <taxon>Digenea</taxon>
        <taxon>Strigeidida</taxon>
        <taxon>Schistosomatoidea</taxon>
        <taxon>Schistosomatidae</taxon>
        <taxon>Schistosoma</taxon>
    </lineage>
</organism>
<gene>
    <name evidence="1" type="ORF">SMRZ_LOCUS16608</name>
</gene>
<protein>
    <submittedName>
        <fullName evidence="1">Uncharacterized protein</fullName>
    </submittedName>
</protein>
<dbReference type="EMBL" id="UZAI01017181">
    <property type="protein sequence ID" value="VDP21472.1"/>
    <property type="molecule type" value="Genomic_DNA"/>
</dbReference>
<keyword evidence="2" id="KW-1185">Reference proteome</keyword>
<reference evidence="1 2" key="1">
    <citation type="submission" date="2018-11" db="EMBL/GenBank/DDBJ databases">
        <authorList>
            <consortium name="Pathogen Informatics"/>
        </authorList>
    </citation>
    <scope>NUCLEOTIDE SEQUENCE [LARGE SCALE GENOMIC DNA]</scope>
    <source>
        <strain evidence="1 2">Zambia</strain>
    </source>
</reference>
<dbReference type="AlphaFoldDB" id="A0A183MKN3"/>
<sequence length="113" mass="13035">MQDNWKGIKEPLASTCHEVLGRTKHHKEYILVKTLIRIHEMKNKKTTINNSQTRAEKAKVNAGYRGANKRVNSSIKADKQKYLADLAMTAEIAAIERNMKQLYDITKKLVQRQ</sequence>
<name>A0A183MKN3_9TREM</name>
<dbReference type="Proteomes" id="UP000277204">
    <property type="component" value="Unassembled WGS sequence"/>
</dbReference>
<accession>A0A183MKN3</accession>
<evidence type="ECO:0000313" key="2">
    <source>
        <dbReference type="Proteomes" id="UP000277204"/>
    </source>
</evidence>